<dbReference type="PANTHER" id="PTHR47673">
    <property type="entry name" value="ARM REPEAT SUPERFAMILY PROTEIN"/>
    <property type="match status" value="1"/>
</dbReference>
<reference evidence="1" key="1">
    <citation type="submission" date="2015-12" db="EMBL/GenBank/DDBJ databases">
        <title>Update maize B73 reference genome by single molecule sequencing technologies.</title>
        <authorList>
            <consortium name="Maize Genome Sequencing Project"/>
            <person name="Ware D."/>
        </authorList>
    </citation>
    <scope>NUCLEOTIDE SEQUENCE [LARGE SCALE GENOMIC DNA]</scope>
    <source>
        <tissue evidence="1">Seedling</tissue>
    </source>
</reference>
<organism evidence="1">
    <name type="scientific">Zea mays</name>
    <name type="common">Maize</name>
    <dbReference type="NCBI Taxonomy" id="4577"/>
    <lineage>
        <taxon>Eukaryota</taxon>
        <taxon>Viridiplantae</taxon>
        <taxon>Streptophyta</taxon>
        <taxon>Embryophyta</taxon>
        <taxon>Tracheophyta</taxon>
        <taxon>Spermatophyta</taxon>
        <taxon>Magnoliopsida</taxon>
        <taxon>Liliopsida</taxon>
        <taxon>Poales</taxon>
        <taxon>Poaceae</taxon>
        <taxon>PACMAD clade</taxon>
        <taxon>Panicoideae</taxon>
        <taxon>Andropogonodae</taxon>
        <taxon>Andropogoneae</taxon>
        <taxon>Tripsacinae</taxon>
        <taxon>Zea</taxon>
    </lineage>
</organism>
<dbReference type="AlphaFoldDB" id="A0A1D6LD01"/>
<dbReference type="ExpressionAtlas" id="A0A1D6LD01">
    <property type="expression patterns" value="baseline and differential"/>
</dbReference>
<dbReference type="InParanoid" id="A0A1D6LD01"/>
<dbReference type="EMBL" id="CM007647">
    <property type="protein sequence ID" value="ONM11907.1"/>
    <property type="molecule type" value="Genomic_DNA"/>
</dbReference>
<dbReference type="PANTHER" id="PTHR47673:SF1">
    <property type="entry name" value="ARM REPEAT SUPERFAMILY PROTEIN"/>
    <property type="match status" value="1"/>
</dbReference>
<accession>A0A1D6LD01</accession>
<name>A0A1D6LD01_MAIZE</name>
<sequence>MSRASWAAEGCAGAWAAEKVERALDQRRMKVVEIGGAQELLNVLEGAKDDKTRKETLKALAALSKSEEAAGFLDKVGAYAIVSSTPDSQEYAEIQTYKTSLLTAFDQLKS</sequence>
<protein>
    <submittedName>
        <fullName evidence="1">ARM repeat superfamily protein</fullName>
    </submittedName>
</protein>
<accession>A0A317YE40</accession>
<gene>
    <name evidence="1" type="ORF">ZEAMMB73_Zm00001d034956</name>
</gene>
<evidence type="ECO:0000313" key="1">
    <source>
        <dbReference type="EMBL" id="ONM11907.1"/>
    </source>
</evidence>
<proteinExistence type="predicted"/>
<dbReference type="STRING" id="4577.A0A1D6LD01"/>
<dbReference type="SMR" id="A0A1D6LD01"/>